<accession>A0A8S9RXP1</accession>
<evidence type="ECO:0000313" key="2">
    <source>
        <dbReference type="EMBL" id="KAF3585346.1"/>
    </source>
</evidence>
<evidence type="ECO:0000256" key="1">
    <source>
        <dbReference type="SAM" id="MobiDB-lite"/>
    </source>
</evidence>
<gene>
    <name evidence="2" type="ORF">F2Q69_00028378</name>
</gene>
<feature type="region of interest" description="Disordered" evidence="1">
    <location>
        <begin position="1"/>
        <end position="55"/>
    </location>
</feature>
<sequence length="247" mass="27732">MPRLKRAPAPSLGLDGGPKPDLLTEEGSDSSMDGFIPYVPQSKRDRSKPRKDKHLMVDEDVVDGQLSPDNILKPAKAAASNLTSTVCLNLTFLRPRVNPTKCQIFPRRRGWSMGKDELEISLPRERESFEKEVNHAYRRGKREIVEVMKSRRDKFSQKFGELKGRYKALADYRECRGTVGGLYLTQLPDYSFNIWEQWEPVPVSPDTVEAETGDLGEAGEVDQPVAPLDVNDYSIGISMSGDFDLGD</sequence>
<organism evidence="2 3">
    <name type="scientific">Brassica cretica</name>
    <name type="common">Mustard</name>
    <dbReference type="NCBI Taxonomy" id="69181"/>
    <lineage>
        <taxon>Eukaryota</taxon>
        <taxon>Viridiplantae</taxon>
        <taxon>Streptophyta</taxon>
        <taxon>Embryophyta</taxon>
        <taxon>Tracheophyta</taxon>
        <taxon>Spermatophyta</taxon>
        <taxon>Magnoliopsida</taxon>
        <taxon>eudicotyledons</taxon>
        <taxon>Gunneridae</taxon>
        <taxon>Pentapetalae</taxon>
        <taxon>rosids</taxon>
        <taxon>malvids</taxon>
        <taxon>Brassicales</taxon>
        <taxon>Brassicaceae</taxon>
        <taxon>Brassiceae</taxon>
        <taxon>Brassica</taxon>
    </lineage>
</organism>
<reference evidence="2" key="1">
    <citation type="submission" date="2019-12" db="EMBL/GenBank/DDBJ databases">
        <title>Genome sequencing and annotation of Brassica cretica.</title>
        <authorList>
            <person name="Studholme D.J."/>
            <person name="Sarris P."/>
        </authorList>
    </citation>
    <scope>NUCLEOTIDE SEQUENCE</scope>
    <source>
        <strain evidence="2">PFS-109/04</strain>
        <tissue evidence="2">Leaf</tissue>
    </source>
</reference>
<dbReference type="Proteomes" id="UP000712600">
    <property type="component" value="Unassembled WGS sequence"/>
</dbReference>
<dbReference type="AlphaFoldDB" id="A0A8S9RXP1"/>
<evidence type="ECO:0000313" key="3">
    <source>
        <dbReference type="Proteomes" id="UP000712600"/>
    </source>
</evidence>
<name>A0A8S9RXP1_BRACR</name>
<protein>
    <submittedName>
        <fullName evidence="2">Uncharacterized protein</fullName>
    </submittedName>
</protein>
<comment type="caution">
    <text evidence="2">The sequence shown here is derived from an EMBL/GenBank/DDBJ whole genome shotgun (WGS) entry which is preliminary data.</text>
</comment>
<dbReference type="EMBL" id="QGKX02000088">
    <property type="protein sequence ID" value="KAF3585346.1"/>
    <property type="molecule type" value="Genomic_DNA"/>
</dbReference>
<proteinExistence type="predicted"/>